<dbReference type="SUPFAM" id="SSF160148">
    <property type="entry name" value="CPE0013-like"/>
    <property type="match status" value="1"/>
</dbReference>
<dbReference type="PANTHER" id="PTHR39450">
    <property type="entry name" value="MOLYBDOPTERIN OXIDOREDUCTASE, 4FE-4S CLUSTER-BINDING SUBUNIT"/>
    <property type="match status" value="1"/>
</dbReference>
<accession>A0A1F2WNX8</accession>
<dbReference type="InterPro" id="IPR012460">
    <property type="entry name" value="DUF1667"/>
</dbReference>
<dbReference type="PANTHER" id="PTHR39450:SF1">
    <property type="entry name" value="DUF1667 DOMAIN-CONTAINING PROTEIN"/>
    <property type="match status" value="1"/>
</dbReference>
<dbReference type="Pfam" id="PF07892">
    <property type="entry name" value="DUF1667"/>
    <property type="match status" value="1"/>
</dbReference>
<dbReference type="Gene3D" id="3.10.530.10">
    <property type="entry name" value="CPE0013-like"/>
    <property type="match status" value="1"/>
</dbReference>
<evidence type="ECO:0008006" key="3">
    <source>
        <dbReference type="Google" id="ProtNLM"/>
    </source>
</evidence>
<reference evidence="1 2" key="1">
    <citation type="journal article" date="2016" name="Nat. Commun.">
        <title>Thousands of microbial genomes shed light on interconnected biogeochemical processes in an aquifer system.</title>
        <authorList>
            <person name="Anantharaman K."/>
            <person name="Brown C.T."/>
            <person name="Hug L.A."/>
            <person name="Sharon I."/>
            <person name="Castelle C.J."/>
            <person name="Probst A.J."/>
            <person name="Thomas B.C."/>
            <person name="Singh A."/>
            <person name="Wilkins M.J."/>
            <person name="Karaoz U."/>
            <person name="Brodie E.L."/>
            <person name="Williams K.H."/>
            <person name="Hubbard S.S."/>
            <person name="Banfield J.F."/>
        </authorList>
    </citation>
    <scope>NUCLEOTIDE SEQUENCE [LARGE SCALE GENOMIC DNA]</scope>
</reference>
<proteinExistence type="predicted"/>
<dbReference type="AlphaFoldDB" id="A0A1F2WNX8"/>
<dbReference type="Proteomes" id="UP000177876">
    <property type="component" value="Unassembled WGS sequence"/>
</dbReference>
<dbReference type="STRING" id="1797197.A2Y75_10210"/>
<evidence type="ECO:0000313" key="1">
    <source>
        <dbReference type="EMBL" id="OFW58551.1"/>
    </source>
</evidence>
<sequence>MRNSHSFVCINCPLSCSLELIEENGEVIEVLGNECNVGAKYAEEEFRNPRRMVTTTVTVREGLLPLLPVVSESSVPKDMVREAVKVLSEVVVDAPVDEGQVIYEDILGTGVNIISSRKLERQTS</sequence>
<name>A0A1F2WNX8_9ACTN</name>
<evidence type="ECO:0000313" key="2">
    <source>
        <dbReference type="Proteomes" id="UP000177876"/>
    </source>
</evidence>
<protein>
    <recommendedName>
        <fullName evidence="3">DUF1667 domain-containing protein</fullName>
    </recommendedName>
</protein>
<organism evidence="1 2">
    <name type="scientific">Candidatus Solincola sediminis</name>
    <dbReference type="NCBI Taxonomy" id="1797199"/>
    <lineage>
        <taxon>Bacteria</taxon>
        <taxon>Bacillati</taxon>
        <taxon>Actinomycetota</taxon>
        <taxon>Candidatus Geothermincolia</taxon>
        <taxon>Candidatus Geothermincolales</taxon>
        <taxon>Candidatus Geothermincolaceae</taxon>
        <taxon>Candidatus Solincola</taxon>
    </lineage>
</organism>
<dbReference type="InterPro" id="IPR036593">
    <property type="entry name" value="CPE0013-like_sf"/>
</dbReference>
<comment type="caution">
    <text evidence="1">The sequence shown here is derived from an EMBL/GenBank/DDBJ whole genome shotgun (WGS) entry which is preliminary data.</text>
</comment>
<gene>
    <name evidence="1" type="ORF">A2Y75_10210</name>
</gene>
<dbReference type="EMBL" id="MELK01000021">
    <property type="protein sequence ID" value="OFW58551.1"/>
    <property type="molecule type" value="Genomic_DNA"/>
</dbReference>